<dbReference type="InterPro" id="IPR032095">
    <property type="entry name" value="Sacchrp_dh-like_C"/>
</dbReference>
<dbReference type="InterPro" id="IPR036291">
    <property type="entry name" value="NAD(P)-bd_dom_sf"/>
</dbReference>
<dbReference type="Gene3D" id="3.30.360.10">
    <property type="entry name" value="Dihydrodipicolinate Reductase, domain 2"/>
    <property type="match status" value="1"/>
</dbReference>
<feature type="domain" description="Saccharopine dehydrogenase NADP binding" evidence="2">
    <location>
        <begin position="13"/>
        <end position="125"/>
    </location>
</feature>
<dbReference type="SUPFAM" id="SSF51735">
    <property type="entry name" value="NAD(P)-binding Rossmann-fold domains"/>
    <property type="match status" value="1"/>
</dbReference>
<evidence type="ECO:0000313" key="5">
    <source>
        <dbReference type="Proteomes" id="UP000662939"/>
    </source>
</evidence>
<dbReference type="GO" id="GO:0004753">
    <property type="term" value="F:saccharopine dehydrogenase activity"/>
    <property type="evidence" value="ECO:0007669"/>
    <property type="project" value="TreeGrafter"/>
</dbReference>
<dbReference type="PANTHER" id="PTHR11133:SF22">
    <property type="entry name" value="ALPHA-AMINOADIPIC SEMIALDEHYDE SYNTHASE, MITOCHONDRIAL"/>
    <property type="match status" value="1"/>
</dbReference>
<dbReference type="Pfam" id="PF03435">
    <property type="entry name" value="Sacchrp_dh_NADP"/>
    <property type="match status" value="1"/>
</dbReference>
<sequence>MNNQPLAPVSGRVHWIGTGLSTGGEGLATLAQKTEVTLWGRRRDRARKRLETLGIDAPIDIRGLAEDDLDAHLEPGDILVSMLPATEHADLLTRAIAKGTHFACTSYTSPEVAALAATAGAHGLAVLTEAGLDPGIDHLMAHVLVDDMRQELGGNPDRVSLRSFCGGIPEQPGEFRYQFSWAPVGVLTALASPAAYLQDGERIEVAHPWEATETLQVGAETFEVYPNRDSVPFVEQYDLTRVPQVDTFVRGTLRPAGWRAAWTDVFTTVASGDTNRMRSLAHRLAEKYPTTENDRDRVVLVVDIDAERDGTCFTGRKALDVVGDANDTAMARCVSLALVEGIAAILHSQTSAGLHRATANPDQARRWLDQLSKWGLHTTTTYSATSKDVNE</sequence>
<gene>
    <name evidence="4" type="ORF">JQS30_08330</name>
</gene>
<dbReference type="EMBL" id="CP070496">
    <property type="protein sequence ID" value="QSB06879.1"/>
    <property type="molecule type" value="Genomic_DNA"/>
</dbReference>
<dbReference type="RefSeq" id="WP_213172886.1">
    <property type="nucleotide sequence ID" value="NZ_CP070496.1"/>
</dbReference>
<evidence type="ECO:0000256" key="1">
    <source>
        <dbReference type="ARBA" id="ARBA00023002"/>
    </source>
</evidence>
<dbReference type="GO" id="GO:0019878">
    <property type="term" value="P:lysine biosynthetic process via aminoadipic acid"/>
    <property type="evidence" value="ECO:0007669"/>
    <property type="project" value="TreeGrafter"/>
</dbReference>
<dbReference type="Pfam" id="PF16653">
    <property type="entry name" value="Sacchrp_dh_C"/>
    <property type="match status" value="1"/>
</dbReference>
<feature type="domain" description="Saccharopine dehydrogenase-like C-terminal" evidence="3">
    <location>
        <begin position="131"/>
        <end position="375"/>
    </location>
</feature>
<dbReference type="InterPro" id="IPR005097">
    <property type="entry name" value="Sacchrp_dh_NADP-bd"/>
</dbReference>
<keyword evidence="1" id="KW-0560">Oxidoreductase</keyword>
<organism evidence="4 5">
    <name type="scientific">Natronoglycomyces albus</name>
    <dbReference type="NCBI Taxonomy" id="2811108"/>
    <lineage>
        <taxon>Bacteria</taxon>
        <taxon>Bacillati</taxon>
        <taxon>Actinomycetota</taxon>
        <taxon>Actinomycetes</taxon>
        <taxon>Glycomycetales</taxon>
        <taxon>Glycomycetaceae</taxon>
        <taxon>Natronoglycomyces</taxon>
    </lineage>
</organism>
<dbReference type="SUPFAM" id="SSF55347">
    <property type="entry name" value="Glyceraldehyde-3-phosphate dehydrogenase-like, C-terminal domain"/>
    <property type="match status" value="1"/>
</dbReference>
<evidence type="ECO:0000259" key="2">
    <source>
        <dbReference type="Pfam" id="PF03435"/>
    </source>
</evidence>
<dbReference type="PANTHER" id="PTHR11133">
    <property type="entry name" value="SACCHAROPINE DEHYDROGENASE"/>
    <property type="match status" value="1"/>
</dbReference>
<keyword evidence="5" id="KW-1185">Reference proteome</keyword>
<proteinExistence type="predicted"/>
<dbReference type="InterPro" id="IPR051168">
    <property type="entry name" value="AASS"/>
</dbReference>
<reference evidence="4" key="1">
    <citation type="submission" date="2021-02" db="EMBL/GenBank/DDBJ databases">
        <title>Natronoglycomyces albus gen. nov., sp. nov, a haloalkaliphilic actinobacterium from a soda solonchak soil.</title>
        <authorList>
            <person name="Sorokin D.Y."/>
            <person name="Khijniak T.V."/>
            <person name="Zakharycheva A.P."/>
            <person name="Boueva O.V."/>
            <person name="Ariskina E.V."/>
            <person name="Hahnke R.L."/>
            <person name="Bunk B."/>
            <person name="Sproer C."/>
            <person name="Schumann P."/>
            <person name="Evtushenko L.I."/>
            <person name="Kublanov I.V."/>
        </authorList>
    </citation>
    <scope>NUCLEOTIDE SEQUENCE</scope>
    <source>
        <strain evidence="4">DSM 106290</strain>
    </source>
</reference>
<dbReference type="KEGG" id="nav:JQS30_08330"/>
<accession>A0A895XUA8</accession>
<dbReference type="Proteomes" id="UP000662939">
    <property type="component" value="Chromosome"/>
</dbReference>
<evidence type="ECO:0000259" key="3">
    <source>
        <dbReference type="Pfam" id="PF16653"/>
    </source>
</evidence>
<protein>
    <submittedName>
        <fullName evidence="4">Saccharopine dehydrogenase NADP-binding domain-containing protein</fullName>
    </submittedName>
</protein>
<evidence type="ECO:0000313" key="4">
    <source>
        <dbReference type="EMBL" id="QSB06879.1"/>
    </source>
</evidence>
<dbReference type="AlphaFoldDB" id="A0A895XUA8"/>
<name>A0A895XUA8_9ACTN</name>
<dbReference type="GO" id="GO:0005737">
    <property type="term" value="C:cytoplasm"/>
    <property type="evidence" value="ECO:0007669"/>
    <property type="project" value="TreeGrafter"/>
</dbReference>